<reference evidence="3" key="1">
    <citation type="journal article" date="2013" name="Genome Announc.">
        <title>First genome sequence of a syntrophic acetate-oxidizing bacterium, Tepidanaerobacter acetatoxydans strain Re1.</title>
        <authorList>
            <person name="Manzoor S."/>
            <person name="Bongcam-Rudloff E."/>
            <person name="Schnurer A."/>
            <person name="Muller B."/>
        </authorList>
    </citation>
    <scope>NUCLEOTIDE SEQUENCE [LARGE SCALE GENOMIC DNA]</scope>
    <source>
        <strain evidence="3">Re1</strain>
    </source>
</reference>
<dbReference type="PATRIC" id="fig|1209989.3.peg.913"/>
<dbReference type="KEGG" id="tae:TepiRe1_0827"/>
<dbReference type="RefSeq" id="WP_013777871.1">
    <property type="nucleotide sequence ID" value="NC_015519.1"/>
</dbReference>
<dbReference type="InterPro" id="IPR021359">
    <property type="entry name" value="DUF2812"/>
</dbReference>
<dbReference type="eggNOG" id="ENOG502ZAIC">
    <property type="taxonomic scope" value="Bacteria"/>
</dbReference>
<dbReference type="STRING" id="1209989.TepRe1_0763"/>
<evidence type="ECO:0000313" key="3">
    <source>
        <dbReference type="Proteomes" id="UP000010802"/>
    </source>
</evidence>
<organism evidence="2 3">
    <name type="scientific">Tepidanaerobacter acetatoxydans (strain DSM 21804 / JCM 16047 / Re1)</name>
    <dbReference type="NCBI Taxonomy" id="1209989"/>
    <lineage>
        <taxon>Bacteria</taxon>
        <taxon>Bacillati</taxon>
        <taxon>Bacillota</taxon>
        <taxon>Clostridia</taxon>
        <taxon>Thermosediminibacterales</taxon>
        <taxon>Tepidanaerobacteraceae</taxon>
        <taxon>Tepidanaerobacter</taxon>
    </lineage>
</organism>
<evidence type="ECO:0000313" key="2">
    <source>
        <dbReference type="EMBL" id="CCP25535.1"/>
    </source>
</evidence>
<keyword evidence="1" id="KW-1133">Transmembrane helix</keyword>
<feature type="transmembrane region" description="Helical" evidence="1">
    <location>
        <begin position="181"/>
        <end position="201"/>
    </location>
</feature>
<gene>
    <name evidence="2" type="ordered locus">TEPIRE1_0827</name>
</gene>
<sequence length="219" mass="25663">MRKFKLFMNPVEGQAHWLNEQAKNGWKLSKVGRLFYEFEPSNPGEYQYAVDYIGNKSNQERIKYEEFISEMNITYYEKPINLGHFSIGKVKYRPFADKGGKIATSRGMINRELLILEKKNDGKPFAIYSNITDKIEALKERRKPYIYFIVFTLLMGLYIYYTRKPFFSSTLWNYHNDDFKGILAFGVILGLPSVKSGIRVLQLSLAIRGLREKMKVHEV</sequence>
<dbReference type="Pfam" id="PF11193">
    <property type="entry name" value="DUF2812"/>
    <property type="match status" value="1"/>
</dbReference>
<feature type="transmembrane region" description="Helical" evidence="1">
    <location>
        <begin position="144"/>
        <end position="161"/>
    </location>
</feature>
<dbReference type="HOGENOM" id="CLU_111451_0_0_9"/>
<accession>L0RX32</accession>
<proteinExistence type="predicted"/>
<keyword evidence="1" id="KW-0812">Transmembrane</keyword>
<dbReference type="EMBL" id="HF563609">
    <property type="protein sequence ID" value="CCP25535.1"/>
    <property type="molecule type" value="Genomic_DNA"/>
</dbReference>
<evidence type="ECO:0000256" key="1">
    <source>
        <dbReference type="SAM" id="Phobius"/>
    </source>
</evidence>
<dbReference type="OrthoDB" id="8757095at2"/>
<keyword evidence="3" id="KW-1185">Reference proteome</keyword>
<name>F4LWP6_TEPAE</name>
<accession>F4LWP6</accession>
<dbReference type="AlphaFoldDB" id="F4LWP6"/>
<evidence type="ECO:0008006" key="4">
    <source>
        <dbReference type="Google" id="ProtNLM"/>
    </source>
</evidence>
<dbReference type="KEGG" id="tep:TepRe1_0763"/>
<protein>
    <recommendedName>
        <fullName evidence="4">DUF2812 domain-containing protein</fullName>
    </recommendedName>
</protein>
<dbReference type="Proteomes" id="UP000010802">
    <property type="component" value="Chromosome"/>
</dbReference>
<keyword evidence="1" id="KW-0472">Membrane</keyword>